<evidence type="ECO:0000313" key="1">
    <source>
        <dbReference type="EMBL" id="KAK1749456.1"/>
    </source>
</evidence>
<sequence length="266" mass="30520">MPWHWKDRYRSYTEPWGPVRYGIWAVYEGAKQAISEGRYRALLSISALLDAGFYIWFKVLNDNFIRFETNKTTIPKLVLQCTGVVLELGPGTGNQLCRFNKDLITRIIGVESNPHFVPDIEEQIKLNKLDDVYDLVIANCDDTAALERHGVVPSSLDTVLSIQVICSVSDPEATMKRLYALLKPGGKFIFWEHHRNSDWMTRFVQYFWNPMWRPLVGGCNLTRDMKKIVLSAGEWDNPEAVEGDEQPWSMLPRQWGVLIKPSVGLS</sequence>
<keyword evidence="1" id="KW-0489">Methyltransferase</keyword>
<dbReference type="AlphaFoldDB" id="A0AAJ0EZV8"/>
<proteinExistence type="predicted"/>
<protein>
    <submittedName>
        <fullName evidence="1">Methyltransferase type 11</fullName>
    </submittedName>
</protein>
<dbReference type="InterPro" id="IPR029063">
    <property type="entry name" value="SAM-dependent_MTases_sf"/>
</dbReference>
<organism evidence="1 2">
    <name type="scientific">Echria macrotheca</name>
    <dbReference type="NCBI Taxonomy" id="438768"/>
    <lineage>
        <taxon>Eukaryota</taxon>
        <taxon>Fungi</taxon>
        <taxon>Dikarya</taxon>
        <taxon>Ascomycota</taxon>
        <taxon>Pezizomycotina</taxon>
        <taxon>Sordariomycetes</taxon>
        <taxon>Sordariomycetidae</taxon>
        <taxon>Sordariales</taxon>
        <taxon>Schizotheciaceae</taxon>
        <taxon>Echria</taxon>
    </lineage>
</organism>
<dbReference type="CDD" id="cd02440">
    <property type="entry name" value="AdoMet_MTases"/>
    <property type="match status" value="1"/>
</dbReference>
<dbReference type="EMBL" id="MU839858">
    <property type="protein sequence ID" value="KAK1749456.1"/>
    <property type="molecule type" value="Genomic_DNA"/>
</dbReference>
<reference evidence="1" key="1">
    <citation type="submission" date="2023-06" db="EMBL/GenBank/DDBJ databases">
        <title>Genome-scale phylogeny and comparative genomics of the fungal order Sordariales.</title>
        <authorList>
            <consortium name="Lawrence Berkeley National Laboratory"/>
            <person name="Hensen N."/>
            <person name="Bonometti L."/>
            <person name="Westerberg I."/>
            <person name="Brannstrom I.O."/>
            <person name="Guillou S."/>
            <person name="Cros-Aarteil S."/>
            <person name="Calhoun S."/>
            <person name="Haridas S."/>
            <person name="Kuo A."/>
            <person name="Mondo S."/>
            <person name="Pangilinan J."/>
            <person name="Riley R."/>
            <person name="Labutti K."/>
            <person name="Andreopoulos B."/>
            <person name="Lipzen A."/>
            <person name="Chen C."/>
            <person name="Yanf M."/>
            <person name="Daum C."/>
            <person name="Ng V."/>
            <person name="Clum A."/>
            <person name="Steindorff A."/>
            <person name="Ohm R."/>
            <person name="Martin F."/>
            <person name="Silar P."/>
            <person name="Natvig D."/>
            <person name="Lalanne C."/>
            <person name="Gautier V."/>
            <person name="Ament-Velasquez S.L."/>
            <person name="Kruys A."/>
            <person name="Hutchinson M.I."/>
            <person name="Powell A.J."/>
            <person name="Barry K."/>
            <person name="Miller A.N."/>
            <person name="Grigoriev I.V."/>
            <person name="Debuchy R."/>
            <person name="Gladieux P."/>
            <person name="Thoren M.H."/>
            <person name="Johannesson H."/>
        </authorList>
    </citation>
    <scope>NUCLEOTIDE SEQUENCE</scope>
    <source>
        <strain evidence="1">PSN4</strain>
    </source>
</reference>
<dbReference type="GO" id="GO:0032259">
    <property type="term" value="P:methylation"/>
    <property type="evidence" value="ECO:0007669"/>
    <property type="project" value="UniProtKB-KW"/>
</dbReference>
<dbReference type="GO" id="GO:0008168">
    <property type="term" value="F:methyltransferase activity"/>
    <property type="evidence" value="ECO:0007669"/>
    <property type="project" value="UniProtKB-KW"/>
</dbReference>
<dbReference type="Gene3D" id="3.40.50.150">
    <property type="entry name" value="Vaccinia Virus protein VP39"/>
    <property type="match status" value="1"/>
</dbReference>
<name>A0AAJ0EZV8_9PEZI</name>
<dbReference type="Proteomes" id="UP001239445">
    <property type="component" value="Unassembled WGS sequence"/>
</dbReference>
<dbReference type="InterPro" id="IPR052356">
    <property type="entry name" value="Thiol_S-MT"/>
</dbReference>
<dbReference type="PANTHER" id="PTHR45036">
    <property type="entry name" value="METHYLTRANSFERASE LIKE 7B"/>
    <property type="match status" value="1"/>
</dbReference>
<keyword evidence="1" id="KW-0808">Transferase</keyword>
<evidence type="ECO:0000313" key="2">
    <source>
        <dbReference type="Proteomes" id="UP001239445"/>
    </source>
</evidence>
<dbReference type="SUPFAM" id="SSF53335">
    <property type="entry name" value="S-adenosyl-L-methionine-dependent methyltransferases"/>
    <property type="match status" value="1"/>
</dbReference>
<keyword evidence="2" id="KW-1185">Reference proteome</keyword>
<gene>
    <name evidence="1" type="ORF">QBC47DRAFT_395817</name>
</gene>
<dbReference type="PANTHER" id="PTHR45036:SF1">
    <property type="entry name" value="METHYLTRANSFERASE LIKE 7A"/>
    <property type="match status" value="1"/>
</dbReference>
<dbReference type="Pfam" id="PF13489">
    <property type="entry name" value="Methyltransf_23"/>
    <property type="match status" value="1"/>
</dbReference>
<comment type="caution">
    <text evidence="1">The sequence shown here is derived from an EMBL/GenBank/DDBJ whole genome shotgun (WGS) entry which is preliminary data.</text>
</comment>
<accession>A0AAJ0EZV8</accession>